<dbReference type="GO" id="GO:0005634">
    <property type="term" value="C:nucleus"/>
    <property type="evidence" value="ECO:0007669"/>
    <property type="project" value="UniProtKB-SubCell"/>
</dbReference>
<dbReference type="InterPro" id="IPR006989">
    <property type="entry name" value="NAB_co-repressor_dom"/>
</dbReference>
<keyword evidence="6" id="KW-0804">Transcription</keyword>
<accession>A0AAD7WXV7</accession>
<evidence type="ECO:0000313" key="10">
    <source>
        <dbReference type="EMBL" id="KAJ8412229.1"/>
    </source>
</evidence>
<comment type="subcellular location">
    <subcellularLocation>
        <location evidence="1">Nucleus</location>
    </subcellularLocation>
</comment>
<evidence type="ECO:0000256" key="7">
    <source>
        <dbReference type="ARBA" id="ARBA00023242"/>
    </source>
</evidence>
<feature type="compositionally biased region" description="Polar residues" evidence="8">
    <location>
        <begin position="176"/>
        <end position="207"/>
    </location>
</feature>
<comment type="caution">
    <text evidence="10">The sequence shown here is derived from an EMBL/GenBank/DDBJ whole genome shotgun (WGS) entry which is preliminary data.</text>
</comment>
<feature type="region of interest" description="Disordered" evidence="8">
    <location>
        <begin position="118"/>
        <end position="208"/>
    </location>
</feature>
<keyword evidence="5" id="KW-0805">Transcription regulation</keyword>
<feature type="non-terminal residue" evidence="10">
    <location>
        <position position="1"/>
    </location>
</feature>
<evidence type="ECO:0000256" key="2">
    <source>
        <dbReference type="ARBA" id="ARBA00008864"/>
    </source>
</evidence>
<dbReference type="PANTHER" id="PTHR12623">
    <property type="entry name" value="NGFI-A BINDING PROTEIN"/>
    <property type="match status" value="1"/>
</dbReference>
<protein>
    <recommendedName>
        <fullName evidence="9">NAB co-repressor domain-containing protein</fullName>
    </recommendedName>
</protein>
<keyword evidence="4" id="KW-0678">Repressor</keyword>
<dbReference type="Gene3D" id="1.20.120.2010">
    <property type="entry name" value="NAB conserved domain 2"/>
    <property type="match status" value="1"/>
</dbReference>
<proteinExistence type="inferred from homology"/>
<organism evidence="10 11">
    <name type="scientific">Aldrovandia affinis</name>
    <dbReference type="NCBI Taxonomy" id="143900"/>
    <lineage>
        <taxon>Eukaryota</taxon>
        <taxon>Metazoa</taxon>
        <taxon>Chordata</taxon>
        <taxon>Craniata</taxon>
        <taxon>Vertebrata</taxon>
        <taxon>Euteleostomi</taxon>
        <taxon>Actinopterygii</taxon>
        <taxon>Neopterygii</taxon>
        <taxon>Teleostei</taxon>
        <taxon>Notacanthiformes</taxon>
        <taxon>Halosauridae</taxon>
        <taxon>Aldrovandia</taxon>
    </lineage>
</organism>
<evidence type="ECO:0000256" key="4">
    <source>
        <dbReference type="ARBA" id="ARBA00022491"/>
    </source>
</evidence>
<evidence type="ECO:0000256" key="1">
    <source>
        <dbReference type="ARBA" id="ARBA00004123"/>
    </source>
</evidence>
<evidence type="ECO:0000256" key="3">
    <source>
        <dbReference type="ARBA" id="ARBA00011364"/>
    </source>
</evidence>
<dbReference type="FunFam" id="1.20.120.2010:FF:000001">
    <property type="entry name" value="NGFI-A-binding protein 1 isoform X1"/>
    <property type="match status" value="1"/>
</dbReference>
<dbReference type="Proteomes" id="UP001221898">
    <property type="component" value="Unassembled WGS sequence"/>
</dbReference>
<feature type="region of interest" description="Disordered" evidence="8">
    <location>
        <begin position="254"/>
        <end position="279"/>
    </location>
</feature>
<comment type="similarity">
    <text evidence="2">Belongs to the NAB family.</text>
</comment>
<reference evidence="10" key="1">
    <citation type="journal article" date="2023" name="Science">
        <title>Genome structures resolve the early diversification of teleost fishes.</title>
        <authorList>
            <person name="Parey E."/>
            <person name="Louis A."/>
            <person name="Montfort J."/>
            <person name="Bouchez O."/>
            <person name="Roques C."/>
            <person name="Iampietro C."/>
            <person name="Lluch J."/>
            <person name="Castinel A."/>
            <person name="Donnadieu C."/>
            <person name="Desvignes T."/>
            <person name="Floi Bucao C."/>
            <person name="Jouanno E."/>
            <person name="Wen M."/>
            <person name="Mejri S."/>
            <person name="Dirks R."/>
            <person name="Jansen H."/>
            <person name="Henkel C."/>
            <person name="Chen W.J."/>
            <person name="Zahm M."/>
            <person name="Cabau C."/>
            <person name="Klopp C."/>
            <person name="Thompson A.W."/>
            <person name="Robinson-Rechavi M."/>
            <person name="Braasch I."/>
            <person name="Lecointre G."/>
            <person name="Bobe J."/>
            <person name="Postlethwait J.H."/>
            <person name="Berthelot C."/>
            <person name="Roest Crollius H."/>
            <person name="Guiguen Y."/>
        </authorList>
    </citation>
    <scope>NUCLEOTIDE SEQUENCE</scope>
    <source>
        <strain evidence="10">NC1722</strain>
    </source>
</reference>
<evidence type="ECO:0000313" key="11">
    <source>
        <dbReference type="Proteomes" id="UP001221898"/>
    </source>
</evidence>
<dbReference type="InterPro" id="IPR039040">
    <property type="entry name" value="NAB_fam"/>
</dbReference>
<evidence type="ECO:0000256" key="6">
    <source>
        <dbReference type="ARBA" id="ARBA00023163"/>
    </source>
</evidence>
<feature type="compositionally biased region" description="Polar residues" evidence="8">
    <location>
        <begin position="141"/>
        <end position="161"/>
    </location>
</feature>
<evidence type="ECO:0000259" key="9">
    <source>
        <dbReference type="Pfam" id="PF04905"/>
    </source>
</evidence>
<dbReference type="InterPro" id="IPR038398">
    <property type="entry name" value="NCD2_sf"/>
</dbReference>
<dbReference type="EMBL" id="JAINUG010000020">
    <property type="protein sequence ID" value="KAJ8412229.1"/>
    <property type="molecule type" value="Genomic_DNA"/>
</dbReference>
<sequence>AQVVGESVGKLLRTVPRGGTGEAKSLLKLNRKLAKTLGHIFDLEPQDPCKEEEIRKYSLIYGRFDSKRREGKQLTHHEMIINEAAAQFCIQDNALLLRRVELFSLARQVARECAYTSTLKNSRTSAGDSPLPPQKRIKQEGTVSECVSSFSEGSATGSESGHQGALRSGPDDDSLSGESQDGLTPDVASQPSLSPSARPTPNTSAPPTWSRHLMQQMLMDEGLRLARLVSHDQVGKVGPATGVIQTAELEDKNAEMGDPAAPFQRNSSCGPKESCHSGK</sequence>
<dbReference type="PANTHER" id="PTHR12623:SF6">
    <property type="entry name" value="NGFI-A-BINDING PROTEIN 2"/>
    <property type="match status" value="1"/>
</dbReference>
<keyword evidence="7" id="KW-0539">Nucleus</keyword>
<evidence type="ECO:0000256" key="8">
    <source>
        <dbReference type="SAM" id="MobiDB-lite"/>
    </source>
</evidence>
<dbReference type="Pfam" id="PF04905">
    <property type="entry name" value="NCD2"/>
    <property type="match status" value="1"/>
</dbReference>
<name>A0AAD7WXV7_9TELE</name>
<dbReference type="AlphaFoldDB" id="A0AAD7WXV7"/>
<dbReference type="GO" id="GO:0045892">
    <property type="term" value="P:negative regulation of DNA-templated transcription"/>
    <property type="evidence" value="ECO:0007669"/>
    <property type="project" value="InterPro"/>
</dbReference>
<comment type="subunit">
    <text evidence="3">Homomultimers may associate with EGR1 bound to DNA.</text>
</comment>
<gene>
    <name evidence="10" type="ORF">AAFF_G00144960</name>
</gene>
<feature type="domain" description="NAB co-repressor" evidence="9">
    <location>
        <begin position="3"/>
        <end position="123"/>
    </location>
</feature>
<feature type="compositionally biased region" description="Polar residues" evidence="8">
    <location>
        <begin position="118"/>
        <end position="127"/>
    </location>
</feature>
<dbReference type="GO" id="GO:0003712">
    <property type="term" value="F:transcription coregulator activity"/>
    <property type="evidence" value="ECO:0007669"/>
    <property type="project" value="InterPro"/>
</dbReference>
<evidence type="ECO:0000256" key="5">
    <source>
        <dbReference type="ARBA" id="ARBA00023015"/>
    </source>
</evidence>
<keyword evidence="11" id="KW-1185">Reference proteome</keyword>